<feature type="chain" id="PRO_5045468564" description="DUF305 domain-containing protein" evidence="1">
    <location>
        <begin position="33"/>
        <end position="218"/>
    </location>
</feature>
<protein>
    <recommendedName>
        <fullName evidence="2">DUF305 domain-containing protein</fullName>
    </recommendedName>
</protein>
<evidence type="ECO:0000313" key="4">
    <source>
        <dbReference type="Proteomes" id="UP000676967"/>
    </source>
</evidence>
<reference evidence="3 4" key="1">
    <citation type="submission" date="2020-08" db="EMBL/GenBank/DDBJ databases">
        <title>Whole genome shotgun sequence of Actinoplanes ianthinogenes NBRC 13996.</title>
        <authorList>
            <person name="Komaki H."/>
            <person name="Tamura T."/>
        </authorList>
    </citation>
    <scope>NUCLEOTIDE SEQUENCE [LARGE SCALE GENOMIC DNA]</scope>
    <source>
        <strain evidence="3 4">NBRC 13996</strain>
    </source>
</reference>
<keyword evidence="4" id="KW-1185">Reference proteome</keyword>
<accession>A0ABM7LLV4</accession>
<organism evidence="3 4">
    <name type="scientific">Actinoplanes ianthinogenes</name>
    <dbReference type="NCBI Taxonomy" id="122358"/>
    <lineage>
        <taxon>Bacteria</taxon>
        <taxon>Bacillati</taxon>
        <taxon>Actinomycetota</taxon>
        <taxon>Actinomycetes</taxon>
        <taxon>Micromonosporales</taxon>
        <taxon>Micromonosporaceae</taxon>
        <taxon>Actinoplanes</taxon>
    </lineage>
</organism>
<dbReference type="Pfam" id="PF03713">
    <property type="entry name" value="DUF305"/>
    <property type="match status" value="1"/>
</dbReference>
<proteinExistence type="predicted"/>
<dbReference type="EMBL" id="AP023356">
    <property type="protein sequence ID" value="BCJ40237.1"/>
    <property type="molecule type" value="Genomic_DNA"/>
</dbReference>
<evidence type="ECO:0000259" key="2">
    <source>
        <dbReference type="Pfam" id="PF03713"/>
    </source>
</evidence>
<evidence type="ECO:0000313" key="3">
    <source>
        <dbReference type="EMBL" id="BCJ40237.1"/>
    </source>
</evidence>
<name>A0ABM7LLV4_9ACTN</name>
<dbReference type="Proteomes" id="UP000676967">
    <property type="component" value="Chromosome"/>
</dbReference>
<feature type="signal peptide" evidence="1">
    <location>
        <begin position="1"/>
        <end position="32"/>
    </location>
</feature>
<dbReference type="Gene3D" id="1.20.1260.10">
    <property type="match status" value="1"/>
</dbReference>
<dbReference type="InterPro" id="IPR012347">
    <property type="entry name" value="Ferritin-like"/>
</dbReference>
<gene>
    <name evidence="3" type="ORF">Aiant_08940</name>
</gene>
<feature type="domain" description="DUF305" evidence="2">
    <location>
        <begin position="71"/>
        <end position="215"/>
    </location>
</feature>
<dbReference type="InterPro" id="IPR005183">
    <property type="entry name" value="DUF305_CopM-like"/>
</dbReference>
<sequence>MDPNGPVRRAVSARSRSRAASILSVRPQRALAAILLSVVAALPAGCADAPAAPPPPAPAAVDASAAVTEVDVMFLQMGLAQIAEGEKVAALAEQRAGNSDIRAVAAELREQWKTEGGTMQRWLLGWSQPVTADPSAGAHAGHGDLHALRPADFAELEAAQGADFDRTAVSLLLGNLHNGMETLRMEASAGGYPPAKSLAEQMVTTRQGQIQRLLKLAA</sequence>
<keyword evidence="1" id="KW-0732">Signal</keyword>
<evidence type="ECO:0000256" key="1">
    <source>
        <dbReference type="SAM" id="SignalP"/>
    </source>
</evidence>